<evidence type="ECO:0000313" key="2">
    <source>
        <dbReference type="EMBL" id="AXH95480.1"/>
    </source>
</evidence>
<keyword evidence="1" id="KW-0472">Membrane</keyword>
<dbReference type="InterPro" id="IPR058247">
    <property type="entry name" value="DUF1453"/>
</dbReference>
<feature type="transmembrane region" description="Helical" evidence="1">
    <location>
        <begin position="58"/>
        <end position="79"/>
    </location>
</feature>
<evidence type="ECO:0000313" key="3">
    <source>
        <dbReference type="Proteomes" id="UP000253790"/>
    </source>
</evidence>
<evidence type="ECO:0000256" key="1">
    <source>
        <dbReference type="SAM" id="Phobius"/>
    </source>
</evidence>
<feature type="transmembrane region" description="Helical" evidence="1">
    <location>
        <begin position="134"/>
        <end position="156"/>
    </location>
</feature>
<dbReference type="Proteomes" id="UP000253790">
    <property type="component" value="Chromosome"/>
</dbReference>
<dbReference type="RefSeq" id="WP_114927245.1">
    <property type="nucleotide sequence ID" value="NZ_CP031229.1"/>
</dbReference>
<keyword evidence="1" id="KW-1133">Transmembrane helix</keyword>
<feature type="transmembrane region" description="Helical" evidence="1">
    <location>
        <begin position="29"/>
        <end position="46"/>
    </location>
</feature>
<keyword evidence="3" id="KW-1185">Reference proteome</keyword>
<evidence type="ECO:0008006" key="4">
    <source>
        <dbReference type="Google" id="ProtNLM"/>
    </source>
</evidence>
<dbReference type="OrthoDB" id="4273586at2"/>
<keyword evidence="1" id="KW-0812">Transmembrane</keyword>
<organism evidence="2 3">
    <name type="scientific">Ornithinimicrobium avium</name>
    <dbReference type="NCBI Taxonomy" id="2283195"/>
    <lineage>
        <taxon>Bacteria</taxon>
        <taxon>Bacillati</taxon>
        <taxon>Actinomycetota</taxon>
        <taxon>Actinomycetes</taxon>
        <taxon>Micrococcales</taxon>
        <taxon>Ornithinimicrobiaceae</taxon>
        <taxon>Ornithinimicrobium</taxon>
    </lineage>
</organism>
<accession>A0A345NKC2</accession>
<name>A0A345NKC2_9MICO</name>
<protein>
    <recommendedName>
        <fullName evidence="4">DUF1453 domain-containing protein</fullName>
    </recommendedName>
</protein>
<dbReference type="KEGG" id="orn:DV701_04455"/>
<dbReference type="EMBL" id="CP031229">
    <property type="protein sequence ID" value="AXH95480.1"/>
    <property type="molecule type" value="Genomic_DNA"/>
</dbReference>
<dbReference type="AlphaFoldDB" id="A0A345NKC2"/>
<sequence>MSTAQWILNASLLAWVLTRNLGTRRVNALTFLVPLMVVSVAGGWFLRDVPTAGHDTTLELIGLGVGVLLGAAAAALTEVSSRDGGLLVRAGVGFAALWVVVIAGRALFAQWATHGGAGTIGEFSVHHQITGADAWTAAFVIMALAMVSARLVVLLAQVHLHRTVTSTLVEERAA</sequence>
<proteinExistence type="predicted"/>
<gene>
    <name evidence="2" type="ORF">DV701_04455</name>
</gene>
<feature type="transmembrane region" description="Helical" evidence="1">
    <location>
        <begin position="86"/>
        <end position="108"/>
    </location>
</feature>
<reference evidence="2 3" key="1">
    <citation type="submission" date="2018-07" db="EMBL/GenBank/DDBJ databases">
        <title>Complete genome sequencing of Ornithinimicrobium sp. AMA3305.</title>
        <authorList>
            <person name="Bae J.-W."/>
        </authorList>
    </citation>
    <scope>NUCLEOTIDE SEQUENCE [LARGE SCALE GENOMIC DNA]</scope>
    <source>
        <strain evidence="2 3">AMA3305</strain>
    </source>
</reference>
<dbReference type="Pfam" id="PF07301">
    <property type="entry name" value="DUF1453"/>
    <property type="match status" value="1"/>
</dbReference>